<dbReference type="GO" id="GO:0103068">
    <property type="term" value="F:leukotriene C4 gamma-glutamyl transferase activity"/>
    <property type="evidence" value="ECO:0007669"/>
    <property type="project" value="UniProtKB-EC"/>
</dbReference>
<dbReference type="AlphaFoldDB" id="A0A6J4RCQ1"/>
<feature type="compositionally biased region" description="Basic residues" evidence="1">
    <location>
        <begin position="276"/>
        <end position="320"/>
    </location>
</feature>
<feature type="compositionally biased region" description="Basic residues" evidence="1">
    <location>
        <begin position="54"/>
        <end position="89"/>
    </location>
</feature>
<accession>A0A6J4RCQ1</accession>
<reference evidence="2" key="1">
    <citation type="submission" date="2020-02" db="EMBL/GenBank/DDBJ databases">
        <authorList>
            <person name="Meier V. D."/>
        </authorList>
    </citation>
    <scope>NUCLEOTIDE SEQUENCE</scope>
    <source>
        <strain evidence="2">AVDCRST_MAG65</strain>
    </source>
</reference>
<feature type="compositionally biased region" description="Basic and acidic residues" evidence="1">
    <location>
        <begin position="168"/>
        <end position="186"/>
    </location>
</feature>
<keyword evidence="2" id="KW-0808">Transferase</keyword>
<feature type="region of interest" description="Disordered" evidence="1">
    <location>
        <begin position="128"/>
        <end position="328"/>
    </location>
</feature>
<feature type="compositionally biased region" description="Basic residues" evidence="1">
    <location>
        <begin position="187"/>
        <end position="209"/>
    </location>
</feature>
<feature type="compositionally biased region" description="Basic residues" evidence="1">
    <location>
        <begin position="368"/>
        <end position="385"/>
    </location>
</feature>
<organism evidence="2">
    <name type="scientific">uncultured Solirubrobacteraceae bacterium</name>
    <dbReference type="NCBI Taxonomy" id="1162706"/>
    <lineage>
        <taxon>Bacteria</taxon>
        <taxon>Bacillati</taxon>
        <taxon>Actinomycetota</taxon>
        <taxon>Thermoleophilia</taxon>
        <taxon>Solirubrobacterales</taxon>
        <taxon>Solirubrobacteraceae</taxon>
        <taxon>environmental samples</taxon>
    </lineage>
</organism>
<name>A0A6J4RCQ1_9ACTN</name>
<gene>
    <name evidence="2" type="ORF">AVDCRST_MAG65-444</name>
</gene>
<feature type="compositionally biased region" description="Basic residues" evidence="1">
    <location>
        <begin position="22"/>
        <end position="46"/>
    </location>
</feature>
<feature type="non-terminal residue" evidence="2">
    <location>
        <position position="1"/>
    </location>
</feature>
<keyword evidence="2" id="KW-0378">Hydrolase</keyword>
<feature type="compositionally biased region" description="Basic and acidic residues" evidence="1">
    <location>
        <begin position="547"/>
        <end position="556"/>
    </location>
</feature>
<feature type="region of interest" description="Disordered" evidence="1">
    <location>
        <begin position="447"/>
        <end position="590"/>
    </location>
</feature>
<protein>
    <submittedName>
        <fullName evidence="2">Gamma-glutamyltranspeptidase @ Glutathione hydrolase</fullName>
        <ecNumber evidence="2">2.3.2.2</ecNumber>
        <ecNumber evidence="2">3.4.19.13</ecNumber>
    </submittedName>
</protein>
<dbReference type="EMBL" id="CADCVL010000071">
    <property type="protein sequence ID" value="CAA9467565.1"/>
    <property type="molecule type" value="Genomic_DNA"/>
</dbReference>
<feature type="region of interest" description="Disordered" evidence="1">
    <location>
        <begin position="349"/>
        <end position="415"/>
    </location>
</feature>
<feature type="compositionally biased region" description="Basic and acidic residues" evidence="1">
    <location>
        <begin position="386"/>
        <end position="399"/>
    </location>
</feature>
<proteinExistence type="predicted"/>
<feature type="region of interest" description="Disordered" evidence="1">
    <location>
        <begin position="1"/>
        <end position="102"/>
    </location>
</feature>
<dbReference type="EC" id="2.3.2.2" evidence="2"/>
<feature type="non-terminal residue" evidence="2">
    <location>
        <position position="590"/>
    </location>
</feature>
<feature type="compositionally biased region" description="Low complexity" evidence="1">
    <location>
        <begin position="500"/>
        <end position="517"/>
    </location>
</feature>
<feature type="compositionally biased region" description="Basic residues" evidence="1">
    <location>
        <begin position="482"/>
        <end position="493"/>
    </location>
</feature>
<feature type="compositionally biased region" description="Basic residues" evidence="1">
    <location>
        <begin position="1"/>
        <end position="13"/>
    </location>
</feature>
<evidence type="ECO:0000313" key="2">
    <source>
        <dbReference type="EMBL" id="CAA9467565.1"/>
    </source>
</evidence>
<feature type="compositionally biased region" description="Basic residues" evidence="1">
    <location>
        <begin position="557"/>
        <end position="570"/>
    </location>
</feature>
<dbReference type="GO" id="GO:0036374">
    <property type="term" value="F:glutathione hydrolase activity"/>
    <property type="evidence" value="ECO:0007669"/>
    <property type="project" value="UniProtKB-EC"/>
</dbReference>
<evidence type="ECO:0000256" key="1">
    <source>
        <dbReference type="SAM" id="MobiDB-lite"/>
    </source>
</evidence>
<dbReference type="EC" id="3.4.19.13" evidence="2"/>
<sequence length="590" mass="66636">EAVPRRSHRRPVEHRRAAGAARRPRRQGPHRQRRSRRSRHRQRSRHARGDPRAARRRQRGRRVGRRRRRAGRHRAVLRRHRRRRLHGHLPRLGQARDHDRPPRALAADHARRRLHGERQALGLQRRPLQRSVGGCPGNRARLGSRPAPLRHVDARPRAGARRAGRASRLPDRSDLLRHDRGQPDLLRRRHLHSRPLPRLRRHAARRRHQTAQPATRPHLPGDRQARATGVLPRAHRRGDGAGGGATADRRGRRAHLATRPDDPAGPAPLPGARAGGHPRRLSRIRRLRHGAAVERRHHGRRGAQHPRGLRPARRHARRRAAPLPRGLATGLRRPQCLCRGPVLLRRPGPRAAVGLLRRRASRADRPGRRQRRRRRREPLRQPGRRRAGDAGERVDRAQPVDHPPGGLRSRRQRRVIHVHHRVDRWQRHRRAEVRLPAQQRADRLQLRLDDAPQSRPGRQAAAQLDGADDRPARRAPGAGGRLARRLDHHHHRPADRGRPSRPADAAAAGARRAAGGAAKRRRDGRGAGLHQLGRGAGAGGGALRPPPDGDHPAGDRGRHRARVRAARPRAGRCGADASRWRVGDGRAPAL</sequence>
<keyword evidence="2" id="KW-0012">Acyltransferase</keyword>